<reference evidence="2 3" key="1">
    <citation type="submission" date="2014-04" db="EMBL/GenBank/DDBJ databases">
        <title>Evolutionary Origins and Diversification of the Mycorrhizal Mutualists.</title>
        <authorList>
            <consortium name="DOE Joint Genome Institute"/>
            <consortium name="Mycorrhizal Genomics Consortium"/>
            <person name="Kohler A."/>
            <person name="Kuo A."/>
            <person name="Nagy L.G."/>
            <person name="Floudas D."/>
            <person name="Copeland A."/>
            <person name="Barry K.W."/>
            <person name="Cichocki N."/>
            <person name="Veneault-Fourrey C."/>
            <person name="LaButti K."/>
            <person name="Lindquist E.A."/>
            <person name="Lipzen A."/>
            <person name="Lundell T."/>
            <person name="Morin E."/>
            <person name="Murat C."/>
            <person name="Riley R."/>
            <person name="Ohm R."/>
            <person name="Sun H."/>
            <person name="Tunlid A."/>
            <person name="Henrissat B."/>
            <person name="Grigoriev I.V."/>
            <person name="Hibbett D.S."/>
            <person name="Martin F."/>
        </authorList>
    </citation>
    <scope>NUCLEOTIDE SEQUENCE [LARGE SCALE GENOMIC DNA]</scope>
    <source>
        <strain evidence="2 3">FD-317 M1</strain>
    </source>
</reference>
<dbReference type="AlphaFoldDB" id="A0A0D0BZU4"/>
<feature type="region of interest" description="Disordered" evidence="1">
    <location>
        <begin position="109"/>
        <end position="150"/>
    </location>
</feature>
<protein>
    <submittedName>
        <fullName evidence="2">Uncharacterized protein</fullName>
    </submittedName>
</protein>
<sequence length="384" mass="42155">MPQTQCQCHSSTFQARYQGASSTPSSQKGEVSGNQKKKGTSVTNSGDENPAEYMHTLLSSAPTADIGESEFLYCKMMTVGPKVVPPQTYNYNVLTAFALQAASWHSNQDMAEGSTATSHEDMTLDRTTDNDTLKPHAANDETGRSSALENIGNDETSCKWTLRCSTNGSNLFILAEAAEDNEEVKCKLPDKLNFEEEDDEAFDKHLADELHNYAFANLLPPSAGTLHMIKDAHGFWNPTVFNNIEVQYTHSNGFRYYSIQSPTPPPLPEISSQSESLMVHPNLIFVLSASAELKSPALLVNGTMEVEAEVEVGAGLEVKGGMRVKRRARVRAGGEDGENDEGVFEADSELDVDPSLAGFYDQLRQIQYEHPGPSFLQNFTVFHV</sequence>
<feature type="compositionally biased region" description="Basic and acidic residues" evidence="1">
    <location>
        <begin position="118"/>
        <end position="143"/>
    </location>
</feature>
<organism evidence="2 3">
    <name type="scientific">Collybiopsis luxurians FD-317 M1</name>
    <dbReference type="NCBI Taxonomy" id="944289"/>
    <lineage>
        <taxon>Eukaryota</taxon>
        <taxon>Fungi</taxon>
        <taxon>Dikarya</taxon>
        <taxon>Basidiomycota</taxon>
        <taxon>Agaricomycotina</taxon>
        <taxon>Agaricomycetes</taxon>
        <taxon>Agaricomycetidae</taxon>
        <taxon>Agaricales</taxon>
        <taxon>Marasmiineae</taxon>
        <taxon>Omphalotaceae</taxon>
        <taxon>Collybiopsis</taxon>
        <taxon>Collybiopsis luxurians</taxon>
    </lineage>
</organism>
<keyword evidence="3" id="KW-1185">Reference proteome</keyword>
<dbReference type="HOGENOM" id="CLU_719719_0_0_1"/>
<accession>A0A0D0BZU4</accession>
<evidence type="ECO:0000256" key="1">
    <source>
        <dbReference type="SAM" id="MobiDB-lite"/>
    </source>
</evidence>
<dbReference type="EMBL" id="KN834881">
    <property type="protein sequence ID" value="KIK50877.1"/>
    <property type="molecule type" value="Genomic_DNA"/>
</dbReference>
<evidence type="ECO:0000313" key="3">
    <source>
        <dbReference type="Proteomes" id="UP000053593"/>
    </source>
</evidence>
<name>A0A0D0BZU4_9AGAR</name>
<feature type="compositionally biased region" description="Polar residues" evidence="1">
    <location>
        <begin position="15"/>
        <end position="47"/>
    </location>
</feature>
<evidence type="ECO:0000313" key="2">
    <source>
        <dbReference type="EMBL" id="KIK50877.1"/>
    </source>
</evidence>
<feature type="region of interest" description="Disordered" evidence="1">
    <location>
        <begin position="15"/>
        <end position="50"/>
    </location>
</feature>
<proteinExistence type="predicted"/>
<gene>
    <name evidence="2" type="ORF">GYMLUDRAFT_252579</name>
</gene>
<dbReference type="Proteomes" id="UP000053593">
    <property type="component" value="Unassembled WGS sequence"/>
</dbReference>